<dbReference type="EMBL" id="DVIQ01000033">
    <property type="protein sequence ID" value="HIS31258.1"/>
    <property type="molecule type" value="Genomic_DNA"/>
</dbReference>
<evidence type="ECO:0000313" key="3">
    <source>
        <dbReference type="Proteomes" id="UP000823935"/>
    </source>
</evidence>
<dbReference type="InterPro" id="IPR038765">
    <property type="entry name" value="Papain-like_cys_pep_sf"/>
</dbReference>
<protein>
    <submittedName>
        <fullName evidence="2">Redoxin domain-containing protein</fullName>
    </submittedName>
</protein>
<dbReference type="InterPro" id="IPR002931">
    <property type="entry name" value="Transglutaminase-like"/>
</dbReference>
<evidence type="ECO:0000259" key="1">
    <source>
        <dbReference type="SMART" id="SM00460"/>
    </source>
</evidence>
<dbReference type="Gene3D" id="3.40.30.10">
    <property type="entry name" value="Glutaredoxin"/>
    <property type="match status" value="1"/>
</dbReference>
<dbReference type="SUPFAM" id="SSF54001">
    <property type="entry name" value="Cysteine proteinases"/>
    <property type="match status" value="1"/>
</dbReference>
<reference evidence="2" key="1">
    <citation type="submission" date="2020-10" db="EMBL/GenBank/DDBJ databases">
        <authorList>
            <person name="Gilroy R."/>
        </authorList>
    </citation>
    <scope>NUCLEOTIDE SEQUENCE</scope>
    <source>
        <strain evidence="2">CHK190-19873</strain>
    </source>
</reference>
<dbReference type="Pfam" id="PF01841">
    <property type="entry name" value="Transglut_core"/>
    <property type="match status" value="2"/>
</dbReference>
<dbReference type="SMART" id="SM00460">
    <property type="entry name" value="TGc"/>
    <property type="match status" value="1"/>
</dbReference>
<feature type="domain" description="Transglutaminase-like" evidence="1">
    <location>
        <begin position="161"/>
        <end position="220"/>
    </location>
</feature>
<dbReference type="PANTHER" id="PTHR35532:SF5">
    <property type="entry name" value="CARBOHYDRATE-BINDING DOMAIN-CONTAINING PROTEIN"/>
    <property type="match status" value="1"/>
</dbReference>
<name>A0A9D1ESR7_9FIRM</name>
<dbReference type="Gene3D" id="2.60.40.1120">
    <property type="entry name" value="Carboxypeptidase-like, regulatory domain"/>
    <property type="match status" value="1"/>
</dbReference>
<dbReference type="AlphaFoldDB" id="A0A9D1ESR7"/>
<organism evidence="2 3">
    <name type="scientific">Candidatus Limivivens intestinipullorum</name>
    <dbReference type="NCBI Taxonomy" id="2840858"/>
    <lineage>
        <taxon>Bacteria</taxon>
        <taxon>Bacillati</taxon>
        <taxon>Bacillota</taxon>
        <taxon>Clostridia</taxon>
        <taxon>Lachnospirales</taxon>
        <taxon>Lachnospiraceae</taxon>
        <taxon>Lachnospiraceae incertae sedis</taxon>
        <taxon>Candidatus Limivivens</taxon>
    </lineage>
</organism>
<dbReference type="Gene3D" id="3.10.620.30">
    <property type="match status" value="1"/>
</dbReference>
<reference evidence="2" key="2">
    <citation type="journal article" date="2021" name="PeerJ">
        <title>Extensive microbial diversity within the chicken gut microbiome revealed by metagenomics and culture.</title>
        <authorList>
            <person name="Gilroy R."/>
            <person name="Ravi A."/>
            <person name="Getino M."/>
            <person name="Pursley I."/>
            <person name="Horton D.L."/>
            <person name="Alikhan N.F."/>
            <person name="Baker D."/>
            <person name="Gharbi K."/>
            <person name="Hall N."/>
            <person name="Watson M."/>
            <person name="Adriaenssens E.M."/>
            <person name="Foster-Nyarko E."/>
            <person name="Jarju S."/>
            <person name="Secka A."/>
            <person name="Antonio M."/>
            <person name="Oren A."/>
            <person name="Chaudhuri R.R."/>
            <person name="La Ragione R."/>
            <person name="Hildebrand F."/>
            <person name="Pallen M.J."/>
        </authorList>
    </citation>
    <scope>NUCLEOTIDE SEQUENCE</scope>
    <source>
        <strain evidence="2">CHK190-19873</strain>
    </source>
</reference>
<comment type="caution">
    <text evidence="2">The sequence shown here is derived from an EMBL/GenBank/DDBJ whole genome shotgun (WGS) entry which is preliminary data.</text>
</comment>
<proteinExistence type="predicted"/>
<dbReference type="PANTHER" id="PTHR35532">
    <property type="entry name" value="SIMILAR TO POLYHYDROXYALKANOATE DEPOLYMERASE"/>
    <property type="match status" value="1"/>
</dbReference>
<gene>
    <name evidence="2" type="ORF">IAB44_06890</name>
</gene>
<evidence type="ECO:0000313" key="2">
    <source>
        <dbReference type="EMBL" id="HIS31258.1"/>
    </source>
</evidence>
<accession>A0A9D1ESR7</accession>
<sequence>MFLEKNRDRIEKDFEKLCQEWPKVMEPVAEELAGWDPDTALAGKYLYANMPLSDIANYSADIFYDFAAHGVFLYREYEKVRKLPEEIFLNYVLYHRVNEEEIDVCRKRFYESIVDYLKETDQGRTLEEMPDKEAALELNFWCAREASYQAADARTASAKTVFESGRGRCGEESVFGVNALRSAGIPARQVYAPRWSHCDDNHAWVEAYLDGNWYFLGACEPELELNQGWFNGAASRAMMIHSRWFDSVLPQDEEVIGGEGMAAMLNQLSRYADTTKAEVTVKDASGMPASGVQVDFHVLNYAEFYPVASMRTGEDGKVSFTTGFGSLYVEARKGDLRCEFLMNTREKTSWECTLAKKEDPAGEWTSFDLYAPHDRMGTKAALDEQTKAAYDKKLAAVNGKRLQKVKHFKNPDWEKFFYGDAATAGWRGKLLGTLTEKDKLDVKCAVLEEHLTEALKYADKYPEEVFVPYVLSPRIWDEVLKPWRKEIGETLTAQQQEAFARNPAAIWDFVDANIKERPERERSSIYTTPAAALRLGSANKNSKKILFVAIARTLGIPARLNRENGSMEYWKDGAFVPVLAAEEKTCALTLLPDAEKTVWKYFQNWSLGRMENGVYRSLFIQDDWEKGSLTIPLVPGVYRILTANRLPSGNIFGERYDFCLKDGEEKTVTMNFRQASASDILTDNILPEFTLKKENGEEVSVSDLTKKEAMLLIWLEESKEPTEHILNELMERQEEFRELADRIAFIIRTPKALEDSTLSKCRSAIPGIAVYYDDFGETAEILARRIYTEPGRWPLIIVADSHTGQLEAVYGTSGYNVGTGDMLLRVMRAEEEA</sequence>
<dbReference type="Proteomes" id="UP000823935">
    <property type="component" value="Unassembled WGS sequence"/>
</dbReference>